<evidence type="ECO:0000256" key="6">
    <source>
        <dbReference type="ARBA" id="ARBA00023187"/>
    </source>
</evidence>
<dbReference type="GO" id="GO:0005681">
    <property type="term" value="C:spliceosomal complex"/>
    <property type="evidence" value="ECO:0007669"/>
    <property type="project" value="UniProtKB-KW"/>
</dbReference>
<organism evidence="11 12">
    <name type="scientific">Parascaris univalens</name>
    <name type="common">Nematode worm</name>
    <dbReference type="NCBI Taxonomy" id="6257"/>
    <lineage>
        <taxon>Eukaryota</taxon>
        <taxon>Metazoa</taxon>
        <taxon>Ecdysozoa</taxon>
        <taxon>Nematoda</taxon>
        <taxon>Chromadorea</taxon>
        <taxon>Rhabditida</taxon>
        <taxon>Spirurina</taxon>
        <taxon>Ascaridomorpha</taxon>
        <taxon>Ascaridoidea</taxon>
        <taxon>Ascarididae</taxon>
        <taxon>Parascaris</taxon>
    </lineage>
</organism>
<dbReference type="Gene3D" id="2.60.34.20">
    <property type="match status" value="1"/>
</dbReference>
<dbReference type="FunFam" id="1.25.40.550:FF:000001">
    <property type="entry name" value="AAR2 splicing factor homolog"/>
    <property type="match status" value="1"/>
</dbReference>
<keyword evidence="6" id="KW-0508">mRNA splicing</keyword>
<dbReference type="WBParaSite" id="PgR014X_g130_t02">
    <property type="protein sequence ID" value="PgR014X_g130_t02"/>
    <property type="gene ID" value="PgR014X_g130"/>
</dbReference>
<evidence type="ECO:0000256" key="5">
    <source>
        <dbReference type="ARBA" id="ARBA00022728"/>
    </source>
</evidence>
<comment type="subunit">
    <text evidence="8">Interacts with PRPF8 (via RNase H homology domain). Component of a U5 snRNP complex that contains PRPF8.</text>
</comment>
<evidence type="ECO:0000313" key="12">
    <source>
        <dbReference type="WBParaSite" id="PgR014X_g130_t02"/>
    </source>
</evidence>
<dbReference type="Pfam" id="PF05282">
    <property type="entry name" value="AAR2"/>
    <property type="match status" value="1"/>
</dbReference>
<dbReference type="InterPro" id="IPR007946">
    <property type="entry name" value="AAR2"/>
</dbReference>
<feature type="domain" description="AAR2 C-terminal" evidence="9">
    <location>
        <begin position="248"/>
        <end position="385"/>
    </location>
</feature>
<dbReference type="InterPro" id="IPR033648">
    <property type="entry name" value="AAR2_C"/>
</dbReference>
<evidence type="ECO:0000313" key="11">
    <source>
        <dbReference type="Proteomes" id="UP000887569"/>
    </source>
</evidence>
<evidence type="ECO:0000256" key="4">
    <source>
        <dbReference type="ARBA" id="ARBA00022664"/>
    </source>
</evidence>
<name>A0A915AVE4_PARUN</name>
<dbReference type="Pfam" id="PF20981">
    <property type="entry name" value="AAR2_1st"/>
    <property type="match status" value="1"/>
</dbReference>
<accession>A0A915AVE4</accession>
<dbReference type="AlphaFoldDB" id="A0A915AVE4"/>
<evidence type="ECO:0000259" key="9">
    <source>
        <dbReference type="Pfam" id="PF05282"/>
    </source>
</evidence>
<evidence type="ECO:0000256" key="3">
    <source>
        <dbReference type="ARBA" id="ARBA00016372"/>
    </source>
</evidence>
<dbReference type="CDD" id="cd13778">
    <property type="entry name" value="Aar2_C"/>
    <property type="match status" value="1"/>
</dbReference>
<feature type="domain" description="AAR2 N-terminal" evidence="10">
    <location>
        <begin position="51"/>
        <end position="176"/>
    </location>
</feature>
<dbReference type="InterPro" id="IPR033647">
    <property type="entry name" value="Aar2_N"/>
</dbReference>
<dbReference type="CDD" id="cd13777">
    <property type="entry name" value="Aar2_N"/>
    <property type="match status" value="1"/>
</dbReference>
<comment type="similarity">
    <text evidence="2">Belongs to the AAR2 family.</text>
</comment>
<evidence type="ECO:0000256" key="2">
    <source>
        <dbReference type="ARBA" id="ARBA00006281"/>
    </source>
</evidence>
<evidence type="ECO:0000259" key="10">
    <source>
        <dbReference type="Pfam" id="PF20981"/>
    </source>
</evidence>
<keyword evidence="4" id="KW-0507">mRNA processing</keyword>
<dbReference type="Gene3D" id="1.25.40.550">
    <property type="entry name" value="Aar2, C-terminal domain-like"/>
    <property type="match status" value="1"/>
</dbReference>
<keyword evidence="11" id="KW-1185">Reference proteome</keyword>
<proteinExistence type="inferred from homology"/>
<evidence type="ECO:0000256" key="7">
    <source>
        <dbReference type="ARBA" id="ARBA00030625"/>
    </source>
</evidence>
<comment type="function">
    <text evidence="1">Component of the U5 snRNP complex that is required for spliceosome assembly and for pre-mRNA splicing.</text>
</comment>
<dbReference type="PANTHER" id="PTHR12689">
    <property type="entry name" value="A1 CISTRON SPLICING FACTOR AAR2-RELATED"/>
    <property type="match status" value="1"/>
</dbReference>
<dbReference type="Proteomes" id="UP000887569">
    <property type="component" value="Unplaced"/>
</dbReference>
<dbReference type="InterPro" id="IPR038516">
    <property type="entry name" value="AAR2_N_sf"/>
</dbReference>
<dbReference type="GO" id="GO:0000244">
    <property type="term" value="P:spliceosomal tri-snRNP complex assembly"/>
    <property type="evidence" value="ECO:0007669"/>
    <property type="project" value="TreeGrafter"/>
</dbReference>
<reference evidence="12" key="1">
    <citation type="submission" date="2022-11" db="UniProtKB">
        <authorList>
            <consortium name="WormBaseParasite"/>
        </authorList>
    </citation>
    <scope>IDENTIFICATION</scope>
</reference>
<sequence length="389" mass="44529">HRYLIAESTTCFKGTFSLAQMDPSISLAAQICSSSVSDMPQEMARHLFETGAFLIFTNVPEGTEFGIDYKSWNVGPKFSGLKMIPPGVHFIFFSVKTAPRIGFFHCFKEREILVRKWDPASEDMLTEPSNADEVARIRSNLKNLDSRLGPYPYENYRSWFALSSYIKEKSVERLKPEDERGRITGQAELVTLESENLGMSTSRVDREHPTRFRFADENGLPIMHIKQGFKIRFTQLEPPLMSDSRAVESGLDHSAQLDEVITGLDGDVDELLAEIQFAFVCFLMGQVYEGFEQWKRLIHLLCSCKKAIATYPSLYISLLPTIHFQLKECPKDFFVDIVSRDNFLTTTLSRLFVNIEDSEDAPATLKEKSAKFKNFLTKHFRWNFDASEE</sequence>
<dbReference type="FunFam" id="2.60.34.20:FF:000001">
    <property type="entry name" value="protein AAR2 homolog"/>
    <property type="match status" value="1"/>
</dbReference>
<dbReference type="PANTHER" id="PTHR12689:SF4">
    <property type="entry name" value="PROTEIN AAR2 HOMOLOG"/>
    <property type="match status" value="1"/>
</dbReference>
<evidence type="ECO:0000256" key="1">
    <source>
        <dbReference type="ARBA" id="ARBA00003708"/>
    </source>
</evidence>
<protein>
    <recommendedName>
        <fullName evidence="3">Protein AAR2 homolog</fullName>
    </recommendedName>
    <alternativeName>
        <fullName evidence="7">AAR2 splicing factor homolog</fullName>
    </alternativeName>
</protein>
<evidence type="ECO:0000256" key="8">
    <source>
        <dbReference type="ARBA" id="ARBA00047009"/>
    </source>
</evidence>
<keyword evidence="5" id="KW-0747">Spliceosome</keyword>
<dbReference type="InterPro" id="IPR038514">
    <property type="entry name" value="AAR2_C_sf"/>
</dbReference>